<name>A0A1H1SSM4_9MICO</name>
<protein>
    <recommendedName>
        <fullName evidence="1">OLD protein-like TOPRIM domain-containing protein</fullName>
    </recommendedName>
</protein>
<dbReference type="Proteomes" id="UP000199649">
    <property type="component" value="Chromosome I"/>
</dbReference>
<dbReference type="OrthoDB" id="9152042at2"/>
<reference evidence="3" key="1">
    <citation type="submission" date="2016-10" db="EMBL/GenBank/DDBJ databases">
        <authorList>
            <person name="Varghese N."/>
            <person name="Submissions S."/>
        </authorList>
    </citation>
    <scope>NUCLEOTIDE SEQUENCE [LARGE SCALE GENOMIC DNA]</scope>
    <source>
        <strain evidence="3">DSM 22965</strain>
    </source>
</reference>
<gene>
    <name evidence="2" type="ORF">SAMN04489719_2483</name>
</gene>
<dbReference type="STRING" id="684552.SAMN04489719_2483"/>
<feature type="domain" description="OLD protein-like TOPRIM" evidence="1">
    <location>
        <begin position="3"/>
        <end position="52"/>
    </location>
</feature>
<proteinExistence type="predicted"/>
<organism evidence="2 3">
    <name type="scientific">Agrococcus carbonis</name>
    <dbReference type="NCBI Taxonomy" id="684552"/>
    <lineage>
        <taxon>Bacteria</taxon>
        <taxon>Bacillati</taxon>
        <taxon>Actinomycetota</taxon>
        <taxon>Actinomycetes</taxon>
        <taxon>Micrococcales</taxon>
        <taxon>Microbacteriaceae</taxon>
        <taxon>Agrococcus</taxon>
    </lineage>
</organism>
<dbReference type="RefSeq" id="WP_092667284.1">
    <property type="nucleotide sequence ID" value="NZ_LT629734.1"/>
</dbReference>
<evidence type="ECO:0000313" key="3">
    <source>
        <dbReference type="Proteomes" id="UP000199649"/>
    </source>
</evidence>
<dbReference type="InterPro" id="IPR034139">
    <property type="entry name" value="TOPRIM_OLD"/>
</dbReference>
<evidence type="ECO:0000259" key="1">
    <source>
        <dbReference type="Pfam" id="PF20469"/>
    </source>
</evidence>
<keyword evidence="3" id="KW-1185">Reference proteome</keyword>
<accession>A0A1H1SSM4</accession>
<dbReference type="EMBL" id="LT629734">
    <property type="protein sequence ID" value="SDS50858.1"/>
    <property type="molecule type" value="Genomic_DNA"/>
</dbReference>
<dbReference type="AlphaFoldDB" id="A0A1H1SSM4"/>
<dbReference type="Pfam" id="PF20469">
    <property type="entry name" value="OLD-like_TOPRIM"/>
    <property type="match status" value="1"/>
</dbReference>
<sequence length="193" mass="20861">MSARAVVLVEGESDRLAVLAVAHRQHRDLLAERIEVVAMHGITNTRSFARRYGPQGLALPLAGLYDAPEEHKLRIGLAQAGIAAARTEPLAQLGFFRCDRDLEDELIRALRADAVEAVVEAAGELPSLRRLAQMPVQRDWPRERVLHRFLGVRSGRKARYAPLLVAALASGAEPPPLRALLAHLAAPAAGGDG</sequence>
<evidence type="ECO:0000313" key="2">
    <source>
        <dbReference type="EMBL" id="SDS50858.1"/>
    </source>
</evidence>